<comment type="similarity">
    <text evidence="1">Belongs to the histidine acid phosphatase family.</text>
</comment>
<evidence type="ECO:0000313" key="2">
    <source>
        <dbReference type="EMBL" id="VDK66176.1"/>
    </source>
</evidence>
<accession>A0A0M3KEI2</accession>
<evidence type="ECO:0000313" key="3">
    <source>
        <dbReference type="Proteomes" id="UP000267096"/>
    </source>
</evidence>
<dbReference type="Pfam" id="PF00328">
    <property type="entry name" value="His_Phos_2"/>
    <property type="match status" value="1"/>
</dbReference>
<proteinExistence type="inferred from homology"/>
<dbReference type="GO" id="GO:0016791">
    <property type="term" value="F:phosphatase activity"/>
    <property type="evidence" value="ECO:0007669"/>
    <property type="project" value="UniProtKB-ARBA"/>
</dbReference>
<protein>
    <submittedName>
        <fullName evidence="4">Acid phosphatase-like protein 2 (inferred by orthology to a human protein)</fullName>
    </submittedName>
</protein>
<dbReference type="EMBL" id="UYRR01036078">
    <property type="protein sequence ID" value="VDK66176.1"/>
    <property type="molecule type" value="Genomic_DNA"/>
</dbReference>
<dbReference type="Proteomes" id="UP000267096">
    <property type="component" value="Unassembled WGS sequence"/>
</dbReference>
<evidence type="ECO:0000313" key="4">
    <source>
        <dbReference type="WBParaSite" id="ASIM_0001938901-mRNA-1"/>
    </source>
</evidence>
<reference evidence="2 3" key="2">
    <citation type="submission" date="2018-11" db="EMBL/GenBank/DDBJ databases">
        <authorList>
            <consortium name="Pathogen Informatics"/>
        </authorList>
    </citation>
    <scope>NUCLEOTIDE SEQUENCE [LARGE SCALE GENOMIC DNA]</scope>
</reference>
<dbReference type="WBParaSite" id="ASIM_0001938901-mRNA-1">
    <property type="protein sequence ID" value="ASIM_0001938901-mRNA-1"/>
    <property type="gene ID" value="ASIM_0001938901"/>
</dbReference>
<dbReference type="InterPro" id="IPR029033">
    <property type="entry name" value="His_PPase_superfam"/>
</dbReference>
<dbReference type="InterPro" id="IPR050645">
    <property type="entry name" value="Histidine_acid_phosphatase"/>
</dbReference>
<dbReference type="InterPro" id="IPR000560">
    <property type="entry name" value="His_Pase_clade-2"/>
</dbReference>
<organism evidence="4">
    <name type="scientific">Anisakis simplex</name>
    <name type="common">Herring worm</name>
    <dbReference type="NCBI Taxonomy" id="6269"/>
    <lineage>
        <taxon>Eukaryota</taxon>
        <taxon>Metazoa</taxon>
        <taxon>Ecdysozoa</taxon>
        <taxon>Nematoda</taxon>
        <taxon>Chromadorea</taxon>
        <taxon>Rhabditida</taxon>
        <taxon>Spirurina</taxon>
        <taxon>Ascaridomorpha</taxon>
        <taxon>Ascaridoidea</taxon>
        <taxon>Anisakidae</taxon>
        <taxon>Anisakis</taxon>
        <taxon>Anisakis simplex complex</taxon>
    </lineage>
</organism>
<dbReference type="PANTHER" id="PTHR11567:SF187">
    <property type="entry name" value="2,3-BISPHOSPHOGLYCERATE 3-PHOSPHATASE"/>
    <property type="match status" value="1"/>
</dbReference>
<dbReference type="PANTHER" id="PTHR11567">
    <property type="entry name" value="ACID PHOSPHATASE-RELATED"/>
    <property type="match status" value="1"/>
</dbReference>
<keyword evidence="3" id="KW-1185">Reference proteome</keyword>
<name>A0A0M3KEI2_ANISI</name>
<dbReference type="AlphaFoldDB" id="A0A0M3KEI2"/>
<evidence type="ECO:0000256" key="1">
    <source>
        <dbReference type="ARBA" id="ARBA00005375"/>
    </source>
</evidence>
<reference evidence="4" key="1">
    <citation type="submission" date="2017-02" db="UniProtKB">
        <authorList>
            <consortium name="WormBaseParasite"/>
        </authorList>
    </citation>
    <scope>IDENTIFICATION</scope>
</reference>
<gene>
    <name evidence="2" type="ORF">ASIM_LOCUS18781</name>
</gene>
<dbReference type="OrthoDB" id="10262962at2759"/>
<sequence>MVDQLRRNESDTNLLRVFSGHDVTLRPLLFALGIAHREPPPYTSRLIFEIYEKKYSNMKQPVTQSADGKSKFFVRFIYNGVDQTRRVSFCYKKFSLAKSRKYCDGRLLKEFVNDGLFKIARASSLNQLCDD</sequence>
<dbReference type="Gene3D" id="3.40.50.1240">
    <property type="entry name" value="Phosphoglycerate mutase-like"/>
    <property type="match status" value="1"/>
</dbReference>
<dbReference type="SUPFAM" id="SSF53254">
    <property type="entry name" value="Phosphoglycerate mutase-like"/>
    <property type="match status" value="1"/>
</dbReference>